<keyword evidence="3" id="KW-1185">Reference proteome</keyword>
<gene>
    <name evidence="2" type="ORF">FYJ58_12825</name>
</gene>
<dbReference type="CDD" id="cd00093">
    <property type="entry name" value="HTH_XRE"/>
    <property type="match status" value="1"/>
</dbReference>
<feature type="domain" description="HTH cro/C1-type" evidence="1">
    <location>
        <begin position="8"/>
        <end position="61"/>
    </location>
</feature>
<dbReference type="GO" id="GO:0003677">
    <property type="term" value="F:DNA binding"/>
    <property type="evidence" value="ECO:0007669"/>
    <property type="project" value="InterPro"/>
</dbReference>
<name>A0A6L5Y1N4_9FIRM</name>
<proteinExistence type="predicted"/>
<dbReference type="EMBL" id="VUMT01000027">
    <property type="protein sequence ID" value="MSS64747.1"/>
    <property type="molecule type" value="Genomic_DNA"/>
</dbReference>
<evidence type="ECO:0000259" key="1">
    <source>
        <dbReference type="PROSITE" id="PS50943"/>
    </source>
</evidence>
<dbReference type="PROSITE" id="PS50943">
    <property type="entry name" value="HTH_CROC1"/>
    <property type="match status" value="1"/>
</dbReference>
<protein>
    <submittedName>
        <fullName evidence="2">Helix-turn-helix transcriptional regulator</fullName>
    </submittedName>
</protein>
<sequence>MAISYNGLWKLLIDNNMKKGDLCAKTGLSSSTIAKMTNCESVKLSVLEKICKELDCNFGDLVDYVPDEEEK</sequence>
<dbReference type="Gene3D" id="1.10.260.40">
    <property type="entry name" value="lambda repressor-like DNA-binding domains"/>
    <property type="match status" value="1"/>
</dbReference>
<dbReference type="Pfam" id="PF13443">
    <property type="entry name" value="HTH_26"/>
    <property type="match status" value="1"/>
</dbReference>
<comment type="caution">
    <text evidence="2">The sequence shown here is derived from an EMBL/GenBank/DDBJ whole genome shotgun (WGS) entry which is preliminary data.</text>
</comment>
<evidence type="ECO:0000313" key="3">
    <source>
        <dbReference type="Proteomes" id="UP000482209"/>
    </source>
</evidence>
<dbReference type="RefSeq" id="WP_154520135.1">
    <property type="nucleotide sequence ID" value="NZ_VUMT01000027.1"/>
</dbReference>
<dbReference type="SUPFAM" id="SSF47413">
    <property type="entry name" value="lambda repressor-like DNA-binding domains"/>
    <property type="match status" value="1"/>
</dbReference>
<evidence type="ECO:0000313" key="2">
    <source>
        <dbReference type="EMBL" id="MSS64747.1"/>
    </source>
</evidence>
<organism evidence="2 3">
    <name type="scientific">Velocimicrobium porci</name>
    <dbReference type="NCBI Taxonomy" id="2606634"/>
    <lineage>
        <taxon>Bacteria</taxon>
        <taxon>Bacillati</taxon>
        <taxon>Bacillota</taxon>
        <taxon>Clostridia</taxon>
        <taxon>Lachnospirales</taxon>
        <taxon>Lachnospiraceae</taxon>
        <taxon>Velocimicrobium</taxon>
    </lineage>
</organism>
<reference evidence="2 3" key="1">
    <citation type="submission" date="2019-08" db="EMBL/GenBank/DDBJ databases">
        <title>In-depth cultivation of the pig gut microbiome towards novel bacterial diversity and tailored functional studies.</title>
        <authorList>
            <person name="Wylensek D."/>
            <person name="Hitch T.C.A."/>
            <person name="Clavel T."/>
        </authorList>
    </citation>
    <scope>NUCLEOTIDE SEQUENCE [LARGE SCALE GENOMIC DNA]</scope>
    <source>
        <strain evidence="2 3">WCA-693-APC-MOT-I</strain>
    </source>
</reference>
<dbReference type="Proteomes" id="UP000482209">
    <property type="component" value="Unassembled WGS sequence"/>
</dbReference>
<accession>A0A6L5Y1N4</accession>
<dbReference type="PANTHER" id="PTHR37301">
    <property type="entry name" value="DNA-BINDING PROTEIN-RELATED"/>
    <property type="match status" value="1"/>
</dbReference>
<dbReference type="InterPro" id="IPR010982">
    <property type="entry name" value="Lambda_DNA-bd_dom_sf"/>
</dbReference>
<dbReference type="PANTHER" id="PTHR37301:SF1">
    <property type="entry name" value="DNA-BINDING PROTEIN"/>
    <property type="match status" value="1"/>
</dbReference>
<dbReference type="InterPro" id="IPR001387">
    <property type="entry name" value="Cro/C1-type_HTH"/>
</dbReference>
<dbReference type="AlphaFoldDB" id="A0A6L5Y1N4"/>